<evidence type="ECO:0000313" key="1">
    <source>
        <dbReference type="EMBL" id="MEJ8655840.1"/>
    </source>
</evidence>
<dbReference type="EMBL" id="JBBKAI010000002">
    <property type="protein sequence ID" value="MEJ8655840.1"/>
    <property type="molecule type" value="Genomic_DNA"/>
</dbReference>
<sequence length="359" mass="39521">MSRRSAREGRTMGGGQQTGAGNPPGGGTEHRLAALGVPAADERLYRFLLARPGATVAELSAATGWDAARVRRRARSLEKRGMLTRVPSRPVRFAPAPPDVVTEVLALQRQEEIERARLAAAPLAEEFRNGQRVGTGPPVQVLSGRDAIAQRFFQTQQSTKDEVLILDRPPYVAQPAEQQISVQGELMRRGVRYRTIYDHSSLDSPGQLGLCRELALLGEDSRVVDEVPLKLVIADRRTALVPFVLPTEREVMVLQRSALLDALVVLFEMLWQRAVPLWPADRRTPPEHPLSAEDERLLALSASGLTDQAIARRLGVAQRTVERRMRRIMDLLGARTRFQAGLQAAHQGLVGGPPPSPLR</sequence>
<gene>
    <name evidence="1" type="ORF">WKI58_04720</name>
</gene>
<dbReference type="Proteomes" id="UP001375539">
    <property type="component" value="Unassembled WGS sequence"/>
</dbReference>
<name>A0ACC6QBG5_9ACTN</name>
<protein>
    <submittedName>
        <fullName evidence="1">Helix-turn-helix domain-containing protein</fullName>
    </submittedName>
</protein>
<proteinExistence type="predicted"/>
<organism evidence="1 2">
    <name type="scientific">Streptomyces pratisoli</name>
    <dbReference type="NCBI Taxonomy" id="3139917"/>
    <lineage>
        <taxon>Bacteria</taxon>
        <taxon>Bacillati</taxon>
        <taxon>Actinomycetota</taxon>
        <taxon>Actinomycetes</taxon>
        <taxon>Kitasatosporales</taxon>
        <taxon>Streptomycetaceae</taxon>
        <taxon>Streptomyces</taxon>
    </lineage>
</organism>
<keyword evidence="2" id="KW-1185">Reference proteome</keyword>
<accession>A0ACC6QBG5</accession>
<evidence type="ECO:0000313" key="2">
    <source>
        <dbReference type="Proteomes" id="UP001375539"/>
    </source>
</evidence>
<reference evidence="1" key="1">
    <citation type="submission" date="2024-03" db="EMBL/GenBank/DDBJ databases">
        <title>Novel Streptomyces species of biotechnological and ecological value are a feature of Machair soil.</title>
        <authorList>
            <person name="Prole J.R."/>
            <person name="Goodfellow M."/>
            <person name="Allenby N."/>
            <person name="Ward A.C."/>
        </authorList>
    </citation>
    <scope>NUCLEOTIDE SEQUENCE</scope>
    <source>
        <strain evidence="1">MS1.AVA.4</strain>
    </source>
</reference>
<comment type="caution">
    <text evidence="1">The sequence shown here is derived from an EMBL/GenBank/DDBJ whole genome shotgun (WGS) entry which is preliminary data.</text>
</comment>